<proteinExistence type="predicted"/>
<dbReference type="Gene3D" id="3.90.550.10">
    <property type="entry name" value="Spore Coat Polysaccharide Biosynthesis Protein SpsA, Chain A"/>
    <property type="match status" value="1"/>
</dbReference>
<name>A0A0M6WXC6_9FIRM</name>
<keyword evidence="1" id="KW-0328">Glycosyltransferase</keyword>
<feature type="domain" description="Glycosyltransferase 2-like" evidence="3">
    <location>
        <begin position="14"/>
        <end position="187"/>
    </location>
</feature>
<evidence type="ECO:0000256" key="1">
    <source>
        <dbReference type="ARBA" id="ARBA00022676"/>
    </source>
</evidence>
<protein>
    <recommendedName>
        <fullName evidence="3">Glycosyltransferase 2-like domain-containing protein</fullName>
    </recommendedName>
</protein>
<dbReference type="CDD" id="cd00761">
    <property type="entry name" value="Glyco_tranf_GTA_type"/>
    <property type="match status" value="1"/>
</dbReference>
<dbReference type="InterPro" id="IPR029044">
    <property type="entry name" value="Nucleotide-diphossugar_trans"/>
</dbReference>
<accession>A0A0M6WXC6</accession>
<dbReference type="RefSeq" id="WP_055062673.1">
    <property type="nucleotide sequence ID" value="NZ_CVRQ01000053.1"/>
</dbReference>
<dbReference type="EMBL" id="CVRQ01000053">
    <property type="protein sequence ID" value="CRL41819.1"/>
    <property type="molecule type" value="Genomic_DNA"/>
</dbReference>
<dbReference type="AlphaFoldDB" id="A0A0M6WXC6"/>
<keyword evidence="5" id="KW-1185">Reference proteome</keyword>
<organism evidence="4 5">
    <name type="scientific">Agathobacter rectalis</name>
    <dbReference type="NCBI Taxonomy" id="39491"/>
    <lineage>
        <taxon>Bacteria</taxon>
        <taxon>Bacillati</taxon>
        <taxon>Bacillota</taxon>
        <taxon>Clostridia</taxon>
        <taxon>Lachnospirales</taxon>
        <taxon>Lachnospiraceae</taxon>
        <taxon>Agathobacter</taxon>
    </lineage>
</organism>
<dbReference type="Pfam" id="PF00535">
    <property type="entry name" value="Glycos_transf_2"/>
    <property type="match status" value="1"/>
</dbReference>
<dbReference type="InterPro" id="IPR001173">
    <property type="entry name" value="Glyco_trans_2-like"/>
</dbReference>
<dbReference type="SUPFAM" id="SSF53448">
    <property type="entry name" value="Nucleotide-diphospho-sugar transferases"/>
    <property type="match status" value="1"/>
</dbReference>
<reference evidence="5" key="1">
    <citation type="submission" date="2015-05" db="EMBL/GenBank/DDBJ databases">
        <authorList>
            <consortium name="Pathogen Informatics"/>
        </authorList>
    </citation>
    <scope>NUCLEOTIDE SEQUENCE [LARGE SCALE GENOMIC DNA]</scope>
    <source>
        <strain evidence="5">T1-815</strain>
    </source>
</reference>
<sequence>MSCLDNRKNKTLVSVVVPVYKVEKYLDRCVKSLVNQTYKDIEIILVDDGSPDSCPGLCDEYRNKYENIRVVHKKNGGLSSARNAGLSEAKGEYVGFVDSDDDVDIHMYERMYQVITSEKVDFVMSDYIRVLDEGNQHLKTLDIQEGRYDKAAIREKIFPKLIMGENLEYGPLLSVCHCLYRTEFLKEHQLTFDEEVRWSEDNIFSAFAGYYADSFYYLKGEGLYHYYNNPGTITTAYRTGAWNVYCTMNRHLHQFFDSVSEYDFQRQLKLHMIFYACNCMGQVGQSGESKEKQMEIRKRILNSHELKEAFAKFSFPKEWSWKLKLQVMLMKHKWKKLYSILIG</sequence>
<dbReference type="PANTHER" id="PTHR22916:SF51">
    <property type="entry name" value="GLYCOSYLTRANSFERASE EPSH-RELATED"/>
    <property type="match status" value="1"/>
</dbReference>
<evidence type="ECO:0000313" key="5">
    <source>
        <dbReference type="Proteomes" id="UP000049472"/>
    </source>
</evidence>
<evidence type="ECO:0000259" key="3">
    <source>
        <dbReference type="Pfam" id="PF00535"/>
    </source>
</evidence>
<dbReference type="Proteomes" id="UP000049472">
    <property type="component" value="Unassembled WGS sequence"/>
</dbReference>
<evidence type="ECO:0000256" key="2">
    <source>
        <dbReference type="ARBA" id="ARBA00022679"/>
    </source>
</evidence>
<evidence type="ECO:0000313" key="4">
    <source>
        <dbReference type="EMBL" id="CRL41819.1"/>
    </source>
</evidence>
<gene>
    <name evidence="4" type="ORF">T1815_27991</name>
</gene>
<dbReference type="GO" id="GO:0016757">
    <property type="term" value="F:glycosyltransferase activity"/>
    <property type="evidence" value="ECO:0007669"/>
    <property type="project" value="UniProtKB-KW"/>
</dbReference>
<keyword evidence="2" id="KW-0808">Transferase</keyword>
<dbReference type="PANTHER" id="PTHR22916">
    <property type="entry name" value="GLYCOSYLTRANSFERASE"/>
    <property type="match status" value="1"/>
</dbReference>